<proteinExistence type="predicted"/>
<feature type="signal peptide" evidence="1">
    <location>
        <begin position="1"/>
        <end position="19"/>
    </location>
</feature>
<dbReference type="Proteomes" id="UP001601059">
    <property type="component" value="Unassembled WGS sequence"/>
</dbReference>
<name>A0ABW6KBY5_9BACI</name>
<evidence type="ECO:0000313" key="2">
    <source>
        <dbReference type="EMBL" id="MFE8701092.1"/>
    </source>
</evidence>
<gene>
    <name evidence="2" type="ORF">ACFYKX_10845</name>
</gene>
<organism evidence="2 3">
    <name type="scientific">Cytobacillus spartinae</name>
    <dbReference type="NCBI Taxonomy" id="3299023"/>
    <lineage>
        <taxon>Bacteria</taxon>
        <taxon>Bacillati</taxon>
        <taxon>Bacillota</taxon>
        <taxon>Bacilli</taxon>
        <taxon>Bacillales</taxon>
        <taxon>Bacillaceae</taxon>
        <taxon>Cytobacillus</taxon>
    </lineage>
</organism>
<accession>A0ABW6KBY5</accession>
<keyword evidence="3" id="KW-1185">Reference proteome</keyword>
<dbReference type="RefSeq" id="WP_389360907.1">
    <property type="nucleotide sequence ID" value="NZ_JBIACK010000004.1"/>
</dbReference>
<keyword evidence="1" id="KW-0732">Signal</keyword>
<dbReference type="EMBL" id="JBIACK010000004">
    <property type="protein sequence ID" value="MFE8701092.1"/>
    <property type="molecule type" value="Genomic_DNA"/>
</dbReference>
<feature type="chain" id="PRO_5047542389" evidence="1">
    <location>
        <begin position="20"/>
        <end position="52"/>
    </location>
</feature>
<evidence type="ECO:0000313" key="3">
    <source>
        <dbReference type="Proteomes" id="UP001601059"/>
    </source>
</evidence>
<protein>
    <submittedName>
        <fullName evidence="2">Uncharacterized protein</fullName>
    </submittedName>
</protein>
<sequence>MNKMTKKFGAIMMTGALLAAIGFAGGASADKQETASAGGGGAVIQAKKVEAL</sequence>
<comment type="caution">
    <text evidence="2">The sequence shown here is derived from an EMBL/GenBank/DDBJ whole genome shotgun (WGS) entry which is preliminary data.</text>
</comment>
<reference evidence="2 3" key="1">
    <citation type="submission" date="2024-08" db="EMBL/GenBank/DDBJ databases">
        <title>Two novel Cytobacillus novel species.</title>
        <authorList>
            <person name="Liu G."/>
        </authorList>
    </citation>
    <scope>NUCLEOTIDE SEQUENCE [LARGE SCALE GENOMIC DNA]</scope>
    <source>
        <strain evidence="2 3">FJAT-54145</strain>
    </source>
</reference>
<evidence type="ECO:0000256" key="1">
    <source>
        <dbReference type="SAM" id="SignalP"/>
    </source>
</evidence>